<comment type="caution">
    <text evidence="1">The sequence shown here is derived from an EMBL/GenBank/DDBJ whole genome shotgun (WGS) entry which is preliminary data.</text>
</comment>
<name>A0A0F9DIZ7_9ZZZZ</name>
<dbReference type="AlphaFoldDB" id="A0A0F9DIZ7"/>
<proteinExistence type="predicted"/>
<organism evidence="1">
    <name type="scientific">marine sediment metagenome</name>
    <dbReference type="NCBI Taxonomy" id="412755"/>
    <lineage>
        <taxon>unclassified sequences</taxon>
        <taxon>metagenomes</taxon>
        <taxon>ecological metagenomes</taxon>
    </lineage>
</organism>
<gene>
    <name evidence="1" type="ORF">LCGC14_2272210</name>
</gene>
<protein>
    <submittedName>
        <fullName evidence="1">Uncharacterized protein</fullName>
    </submittedName>
</protein>
<evidence type="ECO:0000313" key="1">
    <source>
        <dbReference type="EMBL" id="KKL53761.1"/>
    </source>
</evidence>
<dbReference type="EMBL" id="LAZR01031437">
    <property type="protein sequence ID" value="KKL53761.1"/>
    <property type="molecule type" value="Genomic_DNA"/>
</dbReference>
<reference evidence="1" key="1">
    <citation type="journal article" date="2015" name="Nature">
        <title>Complex archaea that bridge the gap between prokaryotes and eukaryotes.</title>
        <authorList>
            <person name="Spang A."/>
            <person name="Saw J.H."/>
            <person name="Jorgensen S.L."/>
            <person name="Zaremba-Niedzwiedzka K."/>
            <person name="Martijn J."/>
            <person name="Lind A.E."/>
            <person name="van Eijk R."/>
            <person name="Schleper C."/>
            <person name="Guy L."/>
            <person name="Ettema T.J."/>
        </authorList>
    </citation>
    <scope>NUCLEOTIDE SEQUENCE</scope>
</reference>
<accession>A0A0F9DIZ7</accession>
<sequence>MMGSDGDYSTLLALAEQSSQDLKANSETLIRLDERSQRTEKDITHIKDRLDQGTEKLASHKAKIAVLEDRTRNIRKDGVISGAASGGIVSAIVQGLMRIIGG</sequence>